<dbReference type="Proteomes" id="UP001180453">
    <property type="component" value="Unassembled WGS sequence"/>
</dbReference>
<protein>
    <submittedName>
        <fullName evidence="3">Glycosidase</fullName>
    </submittedName>
</protein>
<dbReference type="EMBL" id="JAVDXU010000001">
    <property type="protein sequence ID" value="MDR7269426.1"/>
    <property type="molecule type" value="Genomic_DNA"/>
</dbReference>
<dbReference type="SUPFAM" id="SSF51445">
    <property type="entry name" value="(Trans)glycosidases"/>
    <property type="match status" value="1"/>
</dbReference>
<feature type="chain" id="PRO_5045252878" evidence="1">
    <location>
        <begin position="23"/>
        <end position="457"/>
    </location>
</feature>
<reference evidence="3 4" key="1">
    <citation type="submission" date="2023-07" db="EMBL/GenBank/DDBJ databases">
        <title>Sorghum-associated microbial communities from plants grown in Nebraska, USA.</title>
        <authorList>
            <person name="Schachtman D."/>
        </authorList>
    </citation>
    <scope>NUCLEOTIDE SEQUENCE [LARGE SCALE GENOMIC DNA]</scope>
    <source>
        <strain evidence="3 4">BE314</strain>
    </source>
</reference>
<dbReference type="SMART" id="SM00642">
    <property type="entry name" value="Aamy"/>
    <property type="match status" value="1"/>
</dbReference>
<keyword evidence="1" id="KW-0732">Signal</keyword>
<dbReference type="RefSeq" id="WP_310264130.1">
    <property type="nucleotide sequence ID" value="NZ_JAVDXU010000001.1"/>
</dbReference>
<keyword evidence="4" id="KW-1185">Reference proteome</keyword>
<evidence type="ECO:0000259" key="2">
    <source>
        <dbReference type="SMART" id="SM00642"/>
    </source>
</evidence>
<comment type="caution">
    <text evidence="3">The sequence shown here is derived from an EMBL/GenBank/DDBJ whole genome shotgun (WGS) entry which is preliminary data.</text>
</comment>
<dbReference type="Gene3D" id="2.60.40.1180">
    <property type="entry name" value="Golgi alpha-mannosidase II"/>
    <property type="match status" value="1"/>
</dbReference>
<feature type="domain" description="Glycosyl hydrolase family 13 catalytic" evidence="2">
    <location>
        <begin position="49"/>
        <end position="366"/>
    </location>
</feature>
<keyword evidence="3" id="KW-0378">Hydrolase</keyword>
<evidence type="ECO:0000313" key="4">
    <source>
        <dbReference type="Proteomes" id="UP001180453"/>
    </source>
</evidence>
<feature type="signal peptide" evidence="1">
    <location>
        <begin position="1"/>
        <end position="22"/>
    </location>
</feature>
<gene>
    <name evidence="3" type="ORF">J2X20_002055</name>
</gene>
<keyword evidence="3" id="KW-0326">Glycosidase</keyword>
<dbReference type="PANTHER" id="PTHR47786">
    <property type="entry name" value="ALPHA-1,4-GLUCAN:MALTOSE-1-PHOSPHATE MALTOSYLTRANSFERASE"/>
    <property type="match status" value="1"/>
</dbReference>
<name>A0ABU1YN52_ROSSA</name>
<dbReference type="InterPro" id="IPR017853">
    <property type="entry name" value="GH"/>
</dbReference>
<dbReference type="Gene3D" id="3.20.20.80">
    <property type="entry name" value="Glycosidases"/>
    <property type="match status" value="1"/>
</dbReference>
<dbReference type="InterPro" id="IPR013780">
    <property type="entry name" value="Glyco_hydro_b"/>
</dbReference>
<dbReference type="PANTHER" id="PTHR47786:SF2">
    <property type="entry name" value="GLYCOSYL HYDROLASE FAMILY 13 CATALYTIC DOMAIN-CONTAINING PROTEIN"/>
    <property type="match status" value="1"/>
</dbReference>
<evidence type="ECO:0000256" key="1">
    <source>
        <dbReference type="SAM" id="SignalP"/>
    </source>
</evidence>
<sequence length="457" mass="51800">MTTFLRAIARLSLALALAPAFAVPLAVDQPKPYVQLQHPAWARNATLYQINTRQFTPEGTLRAAEAQLPRLKNLGVDILWLMPIHPIGEKNRKGALGSPYAVRDYLAVNPELGTLADLKHFVATAHSLGLKVILDWVGNHTAWDNVLVKSHPDWYARDEHGRFTPTPWYDWDDIIDLDYGQPALRRYMTQALAYWVRDVGVDGYRVDAAGLSPLDFWEQAARELRAIKPVFLLAEWESRDLHAKAFDATYAWSWWDAMKLIAEGRADATFLYPYYAWNRKFYPREAYRLLYTTNHDKNAWEGTEHEIFGAAVEAATVLSFISEGLPLVYNGQEAGNRRRLAFFERDPITWKEAPEGELLKRLIALKKRNTALWNGADGAVMEPVANSMPKQIFSFVRSNGRDKVVAIFNLSPKPADVVLKGDRHPGRYLDFNGGAEVKLEEGAALSLPAWGWRVMVQ</sequence>
<accession>A0ABU1YN52</accession>
<dbReference type="GO" id="GO:0016798">
    <property type="term" value="F:hydrolase activity, acting on glycosyl bonds"/>
    <property type="evidence" value="ECO:0007669"/>
    <property type="project" value="UniProtKB-KW"/>
</dbReference>
<dbReference type="InterPro" id="IPR006047">
    <property type="entry name" value="GH13_cat_dom"/>
</dbReference>
<dbReference type="Pfam" id="PF00128">
    <property type="entry name" value="Alpha-amylase"/>
    <property type="match status" value="1"/>
</dbReference>
<dbReference type="SUPFAM" id="SSF51011">
    <property type="entry name" value="Glycosyl hydrolase domain"/>
    <property type="match status" value="1"/>
</dbReference>
<proteinExistence type="predicted"/>
<dbReference type="CDD" id="cd11313">
    <property type="entry name" value="AmyAc_arch_bac_AmyA"/>
    <property type="match status" value="1"/>
</dbReference>
<organism evidence="3 4">
    <name type="scientific">Roseateles saccharophilus</name>
    <name type="common">Pseudomonas saccharophila</name>
    <dbReference type="NCBI Taxonomy" id="304"/>
    <lineage>
        <taxon>Bacteria</taxon>
        <taxon>Pseudomonadati</taxon>
        <taxon>Pseudomonadota</taxon>
        <taxon>Betaproteobacteria</taxon>
        <taxon>Burkholderiales</taxon>
        <taxon>Sphaerotilaceae</taxon>
        <taxon>Roseateles</taxon>
    </lineage>
</organism>
<evidence type="ECO:0000313" key="3">
    <source>
        <dbReference type="EMBL" id="MDR7269426.1"/>
    </source>
</evidence>